<dbReference type="Pfam" id="PF17517">
    <property type="entry name" value="IgGFc_binding"/>
    <property type="match status" value="1"/>
</dbReference>
<feature type="compositionally biased region" description="Polar residues" evidence="2">
    <location>
        <begin position="562"/>
        <end position="572"/>
    </location>
</feature>
<dbReference type="RefSeq" id="WP_183592019.1">
    <property type="nucleotide sequence ID" value="NZ_JACHWR010000001.1"/>
</dbReference>
<keyword evidence="6" id="KW-1185">Reference proteome</keyword>
<reference evidence="5 6" key="1">
    <citation type="submission" date="2020-08" db="EMBL/GenBank/DDBJ databases">
        <title>Sequencing the genomes of 1000 actinobacteria strains.</title>
        <authorList>
            <person name="Klenk H.-P."/>
        </authorList>
    </citation>
    <scope>NUCLEOTIDE SEQUENCE [LARGE SCALE GENOMIC DNA]</scope>
    <source>
        <strain evidence="5 6">DSM 105498</strain>
    </source>
</reference>
<dbReference type="AlphaFoldDB" id="A0A7W4VVD5"/>
<keyword evidence="1" id="KW-0472">Membrane</keyword>
<keyword evidence="3" id="KW-0732">Signal</keyword>
<evidence type="ECO:0000313" key="5">
    <source>
        <dbReference type="EMBL" id="MBB3042208.1"/>
    </source>
</evidence>
<dbReference type="Proteomes" id="UP000589626">
    <property type="component" value="Unassembled WGS sequence"/>
</dbReference>
<feature type="chain" id="PRO_5038400802" evidence="3">
    <location>
        <begin position="34"/>
        <end position="872"/>
    </location>
</feature>
<dbReference type="Gene3D" id="3.30.1330.60">
    <property type="entry name" value="OmpA-like domain"/>
    <property type="match status" value="1"/>
</dbReference>
<accession>A0A7W4VVD5</accession>
<dbReference type="InterPro" id="IPR035234">
    <property type="entry name" value="IgGFc-bd_N"/>
</dbReference>
<dbReference type="Pfam" id="PF00691">
    <property type="entry name" value="OmpA"/>
    <property type="match status" value="1"/>
</dbReference>
<dbReference type="InterPro" id="IPR036737">
    <property type="entry name" value="OmpA-like_sf"/>
</dbReference>
<dbReference type="CDD" id="cd07185">
    <property type="entry name" value="OmpA_C-like"/>
    <property type="match status" value="1"/>
</dbReference>
<organism evidence="5 6">
    <name type="scientific">Nocardioides soli</name>
    <dbReference type="NCBI Taxonomy" id="1036020"/>
    <lineage>
        <taxon>Bacteria</taxon>
        <taxon>Bacillati</taxon>
        <taxon>Actinomycetota</taxon>
        <taxon>Actinomycetes</taxon>
        <taxon>Propionibacteriales</taxon>
        <taxon>Nocardioidaceae</taxon>
        <taxon>Nocardioides</taxon>
    </lineage>
</organism>
<dbReference type="InterPro" id="IPR006665">
    <property type="entry name" value="OmpA-like"/>
</dbReference>
<feature type="region of interest" description="Disordered" evidence="2">
    <location>
        <begin position="549"/>
        <end position="572"/>
    </location>
</feature>
<dbReference type="GO" id="GO:0016020">
    <property type="term" value="C:membrane"/>
    <property type="evidence" value="ECO:0007669"/>
    <property type="project" value="UniProtKB-UniRule"/>
</dbReference>
<dbReference type="SUPFAM" id="SSF103088">
    <property type="entry name" value="OmpA-like"/>
    <property type="match status" value="1"/>
</dbReference>
<proteinExistence type="predicted"/>
<dbReference type="PANTHER" id="PTHR46534">
    <property type="entry name" value="IGGFC_BINDING DOMAIN-CONTAINING PROTEIN"/>
    <property type="match status" value="1"/>
</dbReference>
<comment type="caution">
    <text evidence="5">The sequence shown here is derived from an EMBL/GenBank/DDBJ whole genome shotgun (WGS) entry which is preliminary data.</text>
</comment>
<sequence length="872" mass="89027">MRTPTRVTTVLALALAAASLSAAGAATSASASAAPPIVQVVDTVGTEFWTAIPITLGEASVEQTLYASPTADGTVTFSRTDGTLIETRSLVAGQVEAFTIPNTLQVDDADGVADQGIHIVSTAPISVYGVVYSSGASTGYQAFPVDALGTTYRPLAYGGLGTTVSMASHLTVVATADGTTLTVTPQTTLGARAAGTSYAVTLDEGQTYQLSGTTAAQDVTGTLVEADRPVAVLAGTGCSNVPTGSFACNPLLQQMTPTSAWGTTFVSARIATRTKGDTYRVLADHDDTVVSVGGVQKATLDAGEFYEAVLPEGATDASLAGVLIETSEPSFVSQYGNGMSYDSSPGDPMMMSVPPAGQYLREYVVAAPDVDAMPAMTGYLNLVAPTASIGQVRVDGDPVPAEDFVAVAGSDFSVAQLEVPVGQHSISSPEPVGVNVYELGQYDGFGFTGGQAAESIALPPGPTATPQTSSGDAEGPQSVTIAVPDGQTITLVDGDVETTTVTVPGQGTYTLDPVTGRITFAPVPGFAGAATPVTFRVKDGFGRHADATYGPSVTPPAGPQAQPLTSTGKGDQSVTLRVPAGGRAALLSGGVETNTVVVPEGTYLLDPATNTISFVPRPGFTGKASPVTFRIRDAYDQFVDTTYVAEVTAPATTTPTAPVSPGVAVKLPRLAKASAGAAASVPVTCQAKRTKVRSCTVTLTARVGGTTTVIGKGTWKGTHGRVKLNSVGRALVATPGGTKVTARLVARTADGVLHAERSSRVVSKRFTLVRTVRFAPESARVGAADRTWLSRVGRSAGKAASVTCVGHADAQGSAAWNLALSKQRAAATCAALDLPGRVRVVVRAMGERQPVGDNTTSAGRALNRRATVTFRY</sequence>
<dbReference type="NCBIfam" id="TIGR04225">
    <property type="entry name" value="CshA_fibril_rpt"/>
    <property type="match status" value="2"/>
</dbReference>
<feature type="domain" description="OmpA-like" evidence="4">
    <location>
        <begin position="761"/>
        <end position="872"/>
    </location>
</feature>
<dbReference type="PROSITE" id="PS51123">
    <property type="entry name" value="OMPA_2"/>
    <property type="match status" value="1"/>
</dbReference>
<evidence type="ECO:0000259" key="4">
    <source>
        <dbReference type="PROSITE" id="PS51123"/>
    </source>
</evidence>
<protein>
    <submittedName>
        <fullName evidence="5">CshA-type fibril repeat protein</fullName>
    </submittedName>
</protein>
<evidence type="ECO:0000256" key="1">
    <source>
        <dbReference type="PROSITE-ProRule" id="PRU00473"/>
    </source>
</evidence>
<gene>
    <name evidence="5" type="ORF">FHU40_002009</name>
</gene>
<evidence type="ECO:0000256" key="2">
    <source>
        <dbReference type="SAM" id="MobiDB-lite"/>
    </source>
</evidence>
<evidence type="ECO:0000313" key="6">
    <source>
        <dbReference type="Proteomes" id="UP000589626"/>
    </source>
</evidence>
<dbReference type="PANTHER" id="PTHR46534:SF1">
    <property type="entry name" value="IGGFC-BINDING PROTEIN N-TERMINAL DOMAIN-CONTAINING PROTEIN"/>
    <property type="match status" value="1"/>
</dbReference>
<name>A0A7W4VVD5_9ACTN</name>
<dbReference type="Pfam" id="PF19076">
    <property type="entry name" value="CshA_repeat"/>
    <property type="match status" value="2"/>
</dbReference>
<feature type="signal peptide" evidence="3">
    <location>
        <begin position="1"/>
        <end position="33"/>
    </location>
</feature>
<dbReference type="InterPro" id="IPR026395">
    <property type="entry name" value="CshA_fibril"/>
</dbReference>
<evidence type="ECO:0000256" key="3">
    <source>
        <dbReference type="SAM" id="SignalP"/>
    </source>
</evidence>
<dbReference type="EMBL" id="JACHWR010000001">
    <property type="protein sequence ID" value="MBB3042208.1"/>
    <property type="molecule type" value="Genomic_DNA"/>
</dbReference>